<comment type="caution">
    <text evidence="1">The sequence shown here is derived from an EMBL/GenBank/DDBJ whole genome shotgun (WGS) entry which is preliminary data.</text>
</comment>
<sequence length="393" mass="40593">MRASAFLYPWDVNGDPGAADRVAALGVQQVTLASAYHSTRALTPRHPRHRFVTAEHAAVLYPPAPDRWAGRALRPYEAGDWAPGDAYGAAAGALEAAGLEVHSWVVLAHNSRLGAEHPGTSVVNAYGDRYPWAPCIARPEVRALLTDLAAEAAVRPGARGTELESCGWYGMAHLHAHDKIGGVTLGDAAQYLMSLCFCGTCRDGYAEAGADPEVVAAAVRQALEPVWDGRADGREAGWSGVEKLLGTPLAAATLAWRTRAARTLQEDAVAAVRAVAPPGFRVLLHADPAPYRTGANPGVDPAHVLGVADGVVLPCTGGGAGAVLPPFAPHARADTTLAANFTVVTGMGGAPGRLAEDAAHAAALGATELRLYHAGLASGPDLEEVAAALRALS</sequence>
<evidence type="ECO:0008006" key="3">
    <source>
        <dbReference type="Google" id="ProtNLM"/>
    </source>
</evidence>
<dbReference type="EMBL" id="JAWCTQ010000004">
    <property type="protein sequence ID" value="MDT9681374.1"/>
    <property type="molecule type" value="Genomic_DNA"/>
</dbReference>
<keyword evidence="2" id="KW-1185">Reference proteome</keyword>
<evidence type="ECO:0000313" key="1">
    <source>
        <dbReference type="EMBL" id="MDT9681374.1"/>
    </source>
</evidence>
<reference evidence="1 2" key="1">
    <citation type="submission" date="2023-09" db="EMBL/GenBank/DDBJ databases">
        <title>Streptomyces sp. nov.: A antagonism against Alternaria gaisen Producing Streptochlin, Isolated from Tamarix root soil.</title>
        <authorList>
            <person name="Chen Y."/>
        </authorList>
    </citation>
    <scope>NUCLEOTIDE SEQUENCE [LARGE SCALE GENOMIC DNA]</scope>
    <source>
        <strain evidence="1 2">TRM76323</strain>
    </source>
</reference>
<dbReference type="Proteomes" id="UP001250181">
    <property type="component" value="Unassembled WGS sequence"/>
</dbReference>
<accession>A0ABU3QF55</accession>
<gene>
    <name evidence="1" type="ORF">RND61_04695</name>
</gene>
<proteinExistence type="predicted"/>
<evidence type="ECO:0000313" key="2">
    <source>
        <dbReference type="Proteomes" id="UP001250181"/>
    </source>
</evidence>
<name>A0ABU3QF55_9ACTN</name>
<dbReference type="RefSeq" id="WP_315876392.1">
    <property type="nucleotide sequence ID" value="NZ_JAWCTQ010000004.1"/>
</dbReference>
<organism evidence="1 2">
    <name type="scientific">Streptomyces tamarix</name>
    <dbReference type="NCBI Taxonomy" id="3078565"/>
    <lineage>
        <taxon>Bacteria</taxon>
        <taxon>Bacillati</taxon>
        <taxon>Actinomycetota</taxon>
        <taxon>Actinomycetes</taxon>
        <taxon>Kitasatosporales</taxon>
        <taxon>Streptomycetaceae</taxon>
        <taxon>Streptomyces</taxon>
    </lineage>
</organism>
<protein>
    <recommendedName>
        <fullName evidence="3">Alanine-rich protein</fullName>
    </recommendedName>
</protein>